<accession>A0ABU9BMK1</accession>
<gene>
    <name evidence="2" type="ORF">AACH06_10160</name>
</gene>
<feature type="region of interest" description="Disordered" evidence="1">
    <location>
        <begin position="179"/>
        <end position="201"/>
    </location>
</feature>
<keyword evidence="3" id="KW-1185">Reference proteome</keyword>
<reference evidence="2 3" key="1">
    <citation type="submission" date="2024-04" db="EMBL/GenBank/DDBJ databases">
        <title>Novel species of the genus Ideonella isolated from streams.</title>
        <authorList>
            <person name="Lu H."/>
        </authorList>
    </citation>
    <scope>NUCLEOTIDE SEQUENCE [LARGE SCALE GENOMIC DNA]</scope>
    <source>
        <strain evidence="2 3">DXS29W</strain>
    </source>
</reference>
<evidence type="ECO:0000313" key="2">
    <source>
        <dbReference type="EMBL" id="MEK8031178.1"/>
    </source>
</evidence>
<organism evidence="2 3">
    <name type="scientific">Ideonella lacteola</name>
    <dbReference type="NCBI Taxonomy" id="2984193"/>
    <lineage>
        <taxon>Bacteria</taxon>
        <taxon>Pseudomonadati</taxon>
        <taxon>Pseudomonadota</taxon>
        <taxon>Betaproteobacteria</taxon>
        <taxon>Burkholderiales</taxon>
        <taxon>Sphaerotilaceae</taxon>
        <taxon>Ideonella</taxon>
    </lineage>
</organism>
<dbReference type="Pfam" id="PF13376">
    <property type="entry name" value="OmdA"/>
    <property type="match status" value="1"/>
</dbReference>
<dbReference type="EMBL" id="JBBUTG010000005">
    <property type="protein sequence ID" value="MEK8031178.1"/>
    <property type="molecule type" value="Genomic_DNA"/>
</dbReference>
<sequence>MDEPLYFDTPALLRAWFKKHHHRASELLLGYWKVGTGHPSVTWPESVDEALCVGWIDGVRKRIDDERYTIRFTPRRPGSVWSQVNVKRVPELIAEGRMQPAGLAVFEARGEQHARGYSFADRAQEFPPEIEAQFRAAHPEAWAFFEKQPPGYRRACIHHVTSPKTEATRQKRLTTLIEDSAAGRRLGHTTKYSGKGSDDTR</sequence>
<proteinExistence type="predicted"/>
<evidence type="ECO:0000313" key="3">
    <source>
        <dbReference type="Proteomes" id="UP001371218"/>
    </source>
</evidence>
<dbReference type="RefSeq" id="WP_341425558.1">
    <property type="nucleotide sequence ID" value="NZ_JBBUTG010000005.1"/>
</dbReference>
<dbReference type="Proteomes" id="UP001371218">
    <property type="component" value="Unassembled WGS sequence"/>
</dbReference>
<protein>
    <submittedName>
        <fullName evidence="2">YdeI/OmpD-associated family protein</fullName>
    </submittedName>
</protein>
<evidence type="ECO:0000256" key="1">
    <source>
        <dbReference type="SAM" id="MobiDB-lite"/>
    </source>
</evidence>
<name>A0ABU9BMK1_9BURK</name>
<comment type="caution">
    <text evidence="2">The sequence shown here is derived from an EMBL/GenBank/DDBJ whole genome shotgun (WGS) entry which is preliminary data.</text>
</comment>